<protein>
    <submittedName>
        <fullName evidence="4">CAP domain-containing protein</fullName>
    </submittedName>
</protein>
<dbReference type="InterPro" id="IPR014258">
    <property type="entry name" value="CAP_domain_YkwD-like"/>
</dbReference>
<feature type="signal peptide" evidence="2">
    <location>
        <begin position="1"/>
        <end position="27"/>
    </location>
</feature>
<feature type="chain" id="PRO_5045652042" evidence="2">
    <location>
        <begin position="28"/>
        <end position="323"/>
    </location>
</feature>
<dbReference type="SUPFAM" id="SSF55797">
    <property type="entry name" value="PR-1-like"/>
    <property type="match status" value="1"/>
</dbReference>
<evidence type="ECO:0000313" key="4">
    <source>
        <dbReference type="EMBL" id="MFC3041244.1"/>
    </source>
</evidence>
<reference evidence="5" key="1">
    <citation type="journal article" date="2019" name="Int. J. Syst. Evol. Microbiol.">
        <title>The Global Catalogue of Microorganisms (GCM) 10K type strain sequencing project: providing services to taxonomists for standard genome sequencing and annotation.</title>
        <authorList>
            <consortium name="The Broad Institute Genomics Platform"/>
            <consortium name="The Broad Institute Genome Sequencing Center for Infectious Disease"/>
            <person name="Wu L."/>
            <person name="Ma J."/>
        </authorList>
    </citation>
    <scope>NUCLEOTIDE SEQUENCE [LARGE SCALE GENOMIC DNA]</scope>
    <source>
        <strain evidence="5">KCTC 13128</strain>
    </source>
</reference>
<dbReference type="RefSeq" id="WP_390273550.1">
    <property type="nucleotide sequence ID" value="NZ_JBHRSA010000047.1"/>
</dbReference>
<name>A0ABV7CXZ5_9BACI</name>
<evidence type="ECO:0000256" key="1">
    <source>
        <dbReference type="SAM" id="MobiDB-lite"/>
    </source>
</evidence>
<evidence type="ECO:0000313" key="5">
    <source>
        <dbReference type="Proteomes" id="UP001595279"/>
    </source>
</evidence>
<feature type="compositionally biased region" description="Basic and acidic residues" evidence="1">
    <location>
        <begin position="84"/>
        <end position="96"/>
    </location>
</feature>
<dbReference type="PANTHER" id="PTHR31157:SF1">
    <property type="entry name" value="SCP DOMAIN-CONTAINING PROTEIN"/>
    <property type="match status" value="1"/>
</dbReference>
<feature type="region of interest" description="Disordered" evidence="1">
    <location>
        <begin position="84"/>
        <end position="196"/>
    </location>
</feature>
<dbReference type="InterPro" id="IPR035940">
    <property type="entry name" value="CAP_sf"/>
</dbReference>
<feature type="compositionally biased region" description="Basic and acidic residues" evidence="1">
    <location>
        <begin position="113"/>
        <end position="163"/>
    </location>
</feature>
<proteinExistence type="predicted"/>
<evidence type="ECO:0000259" key="3">
    <source>
        <dbReference type="Pfam" id="PF00188"/>
    </source>
</evidence>
<gene>
    <name evidence="4" type="ORF">ACFOGI_13425</name>
</gene>
<dbReference type="PANTHER" id="PTHR31157">
    <property type="entry name" value="SCP DOMAIN-CONTAINING PROTEIN"/>
    <property type="match status" value="1"/>
</dbReference>
<dbReference type="NCBIfam" id="TIGR02909">
    <property type="entry name" value="spore_YkwD"/>
    <property type="match status" value="1"/>
</dbReference>
<dbReference type="Proteomes" id="UP001595279">
    <property type="component" value="Unassembled WGS sequence"/>
</dbReference>
<dbReference type="Pfam" id="PF00188">
    <property type="entry name" value="CAP"/>
    <property type="match status" value="1"/>
</dbReference>
<keyword evidence="5" id="KW-1185">Reference proteome</keyword>
<comment type="caution">
    <text evidence="4">The sequence shown here is derived from an EMBL/GenBank/DDBJ whole genome shotgun (WGS) entry which is preliminary data.</text>
</comment>
<dbReference type="Gene3D" id="3.40.33.10">
    <property type="entry name" value="CAP"/>
    <property type="match status" value="1"/>
</dbReference>
<keyword evidence="2" id="KW-0732">Signal</keyword>
<organism evidence="4 5">
    <name type="scientific">Virgibacillus xinjiangensis</name>
    <dbReference type="NCBI Taxonomy" id="393090"/>
    <lineage>
        <taxon>Bacteria</taxon>
        <taxon>Bacillati</taxon>
        <taxon>Bacillota</taxon>
        <taxon>Bacilli</taxon>
        <taxon>Bacillales</taxon>
        <taxon>Bacillaceae</taxon>
        <taxon>Virgibacillus</taxon>
    </lineage>
</organism>
<dbReference type="CDD" id="cd05379">
    <property type="entry name" value="CAP_bacterial"/>
    <property type="match status" value="1"/>
</dbReference>
<sequence>MFKKLSVVTALSTALLFSGAFTSTADAFSKEGQNAGNNHKIYYSVNYLGGNFSESDMNKVVDKALSQLNIDWNQIDWEKIFKEGNKQEDKPEHSEETPAPEQPAEEKEEPAEQEPKEPAQEEQPQAEKPEQPKEEQPKPEQNEQPEQKEEQPKNEQPEQKEEQPQPEQAEEQVEQPEAPAPQQPASEQQEQTPTASQELNQFEQEVVELTNQERAKQGLSPLKIDTELSKVAREKSRDMATSNYFAHNSPNYGSPFDMMKSFGIEYRTAGENIAKGQRTPEEVVNGWMNSEGHRANILNADYTHIGVGYVEDGNHWTQQFIGK</sequence>
<feature type="compositionally biased region" description="Low complexity" evidence="1">
    <location>
        <begin position="183"/>
        <end position="193"/>
    </location>
</feature>
<evidence type="ECO:0000256" key="2">
    <source>
        <dbReference type="SAM" id="SignalP"/>
    </source>
</evidence>
<accession>A0ABV7CXZ5</accession>
<feature type="domain" description="SCP" evidence="3">
    <location>
        <begin position="208"/>
        <end position="320"/>
    </location>
</feature>
<dbReference type="InterPro" id="IPR014044">
    <property type="entry name" value="CAP_dom"/>
</dbReference>
<dbReference type="EMBL" id="JBHRSA010000047">
    <property type="protein sequence ID" value="MFC3041244.1"/>
    <property type="molecule type" value="Genomic_DNA"/>
</dbReference>